<evidence type="ECO:0000313" key="1">
    <source>
        <dbReference type="Proteomes" id="UP000887576"/>
    </source>
</evidence>
<accession>A0AC34R1V5</accession>
<evidence type="ECO:0000313" key="2">
    <source>
        <dbReference type="WBParaSite" id="JU765_v2.g2765.t1"/>
    </source>
</evidence>
<reference evidence="2" key="1">
    <citation type="submission" date="2022-11" db="UniProtKB">
        <authorList>
            <consortium name="WormBaseParasite"/>
        </authorList>
    </citation>
    <scope>IDENTIFICATION</scope>
</reference>
<dbReference type="Proteomes" id="UP000887576">
    <property type="component" value="Unplaced"/>
</dbReference>
<organism evidence="1 2">
    <name type="scientific">Panagrolaimus sp. JU765</name>
    <dbReference type="NCBI Taxonomy" id="591449"/>
    <lineage>
        <taxon>Eukaryota</taxon>
        <taxon>Metazoa</taxon>
        <taxon>Ecdysozoa</taxon>
        <taxon>Nematoda</taxon>
        <taxon>Chromadorea</taxon>
        <taxon>Rhabditida</taxon>
        <taxon>Tylenchina</taxon>
        <taxon>Panagrolaimomorpha</taxon>
        <taxon>Panagrolaimoidea</taxon>
        <taxon>Panagrolaimidae</taxon>
        <taxon>Panagrolaimus</taxon>
    </lineage>
</organism>
<name>A0AC34R1V5_9BILA</name>
<protein>
    <submittedName>
        <fullName evidence="2">HIT-type domain-containing protein</fullName>
    </submittedName>
</protein>
<sequence>MSKLVENDDIIVVTPSNCEFCLCDTKKLYCCPKCSKFYCSLRCYKNAKHSSCSEKFYKDQIELKVHGHVSEEPKVDDRLKTATSFEDYMKKMKIEDDKKTQEEKNPQIEVEEDEELLFDSDEEPEYLSKIVDKSLDDYEKANMEEINLKLMKAGIGSLLGDDDEQMGKLFNLLTDEEKKTFSKMAEAMHYDETGISKSCFKKK</sequence>
<proteinExistence type="predicted"/>
<dbReference type="WBParaSite" id="JU765_v2.g2765.t1">
    <property type="protein sequence ID" value="JU765_v2.g2765.t1"/>
    <property type="gene ID" value="JU765_v2.g2765"/>
</dbReference>